<evidence type="ECO:0000256" key="1">
    <source>
        <dbReference type="PROSITE-ProRule" id="PRU00339"/>
    </source>
</evidence>
<dbReference type="SMART" id="SM00028">
    <property type="entry name" value="TPR"/>
    <property type="match status" value="7"/>
</dbReference>
<evidence type="ECO:0000313" key="3">
    <source>
        <dbReference type="Proteomes" id="UP000566071"/>
    </source>
</evidence>
<comment type="caution">
    <text evidence="2">The sequence shown here is derived from an EMBL/GenBank/DDBJ whole genome shotgun (WGS) entry which is preliminary data.</text>
</comment>
<accession>A0ABX1W6C9</accession>
<sequence length="367" mass="41535">MFAKQQDRSTDSLKRLVTASLKSSAKPDTLIISWLDKLAEKYFESIPDSTTYYGNLQVKLSKQINFKKGVADGLAHIADVNTFRGDYEIATRNYTTALNLYEEIGYAHGICIGYRGLGYIQDYLGNYDTALTLYNKALRWCSKTADESDQAECYNLMGITYNNKGEFSKSLDCYFKALFFYTKHNNHLSAANVYSNIGLIMHQLEMYPKAISYFNKALSVWERLHDQQGISTGCQNIGETLIAQQRYSEAIKFLRRASVIFHRLDDTDGKSLVYYDLGLYHYYTKNLDSALYYLNLSLSTSANNKILFNRANANIGFALVYNLEKKYQQAYNHAIQAQNIGAKLNSLSIKTNAALALSKAPAGSKTF</sequence>
<keyword evidence="3" id="KW-1185">Reference proteome</keyword>
<dbReference type="EMBL" id="JABFCR010000015">
    <property type="protein sequence ID" value="NNU33622.1"/>
    <property type="molecule type" value="Genomic_DNA"/>
</dbReference>
<dbReference type="Gene3D" id="1.25.40.10">
    <property type="entry name" value="Tetratricopeptide repeat domain"/>
    <property type="match status" value="2"/>
</dbReference>
<dbReference type="Proteomes" id="UP000566071">
    <property type="component" value="Unassembled WGS sequence"/>
</dbReference>
<dbReference type="RefSeq" id="WP_217452075.1">
    <property type="nucleotide sequence ID" value="NZ_JABFCR010000015.1"/>
</dbReference>
<organism evidence="2 3">
    <name type="scientific">Mucilaginibacter humi</name>
    <dbReference type="NCBI Taxonomy" id="2732510"/>
    <lineage>
        <taxon>Bacteria</taxon>
        <taxon>Pseudomonadati</taxon>
        <taxon>Bacteroidota</taxon>
        <taxon>Sphingobacteriia</taxon>
        <taxon>Sphingobacteriales</taxon>
        <taxon>Sphingobacteriaceae</taxon>
        <taxon>Mucilaginibacter</taxon>
    </lineage>
</organism>
<dbReference type="PANTHER" id="PTHR10098">
    <property type="entry name" value="RAPSYN-RELATED"/>
    <property type="match status" value="1"/>
</dbReference>
<name>A0ABX1W6C9_9SPHI</name>
<dbReference type="InterPro" id="IPR019734">
    <property type="entry name" value="TPR_rpt"/>
</dbReference>
<dbReference type="SUPFAM" id="SSF48452">
    <property type="entry name" value="TPR-like"/>
    <property type="match status" value="1"/>
</dbReference>
<dbReference type="InterPro" id="IPR011990">
    <property type="entry name" value="TPR-like_helical_dom_sf"/>
</dbReference>
<reference evidence="2 3" key="1">
    <citation type="submission" date="2020-05" db="EMBL/GenBank/DDBJ databases">
        <authorList>
            <person name="Khan S.A."/>
            <person name="Jeon C.O."/>
            <person name="Chun B.H."/>
        </authorList>
    </citation>
    <scope>NUCLEOTIDE SEQUENCE [LARGE SCALE GENOMIC DNA]</scope>
    <source>
        <strain evidence="2 3">S1162</strain>
    </source>
</reference>
<dbReference type="Pfam" id="PF13181">
    <property type="entry name" value="TPR_8"/>
    <property type="match status" value="1"/>
</dbReference>
<dbReference type="SUPFAM" id="SSF81901">
    <property type="entry name" value="HCP-like"/>
    <property type="match status" value="1"/>
</dbReference>
<evidence type="ECO:0000313" key="2">
    <source>
        <dbReference type="EMBL" id="NNU33622.1"/>
    </source>
</evidence>
<dbReference type="PROSITE" id="PS50005">
    <property type="entry name" value="TPR"/>
    <property type="match status" value="2"/>
</dbReference>
<dbReference type="Pfam" id="PF13424">
    <property type="entry name" value="TPR_12"/>
    <property type="match status" value="2"/>
</dbReference>
<feature type="repeat" description="TPR" evidence="1">
    <location>
        <begin position="151"/>
        <end position="184"/>
    </location>
</feature>
<feature type="repeat" description="TPR" evidence="1">
    <location>
        <begin position="191"/>
        <end position="224"/>
    </location>
</feature>
<proteinExistence type="predicted"/>
<gene>
    <name evidence="2" type="ORF">HK413_04690</name>
</gene>
<protein>
    <submittedName>
        <fullName evidence="2">Tetratricopeptide repeat protein</fullName>
    </submittedName>
</protein>
<keyword evidence="1" id="KW-0802">TPR repeat</keyword>